<dbReference type="PIRSF" id="PIRSF036492">
    <property type="entry name" value="ALDH"/>
    <property type="match status" value="1"/>
</dbReference>
<protein>
    <recommendedName>
        <fullName evidence="4">Aldehyde dehydrogenase</fullName>
    </recommendedName>
</protein>
<keyword evidence="2 4" id="KW-0560">Oxidoreductase</keyword>
<dbReference type="PANTHER" id="PTHR43570:SF20">
    <property type="entry name" value="ALDEHYDE DEHYDROGENASE ALDX-RELATED"/>
    <property type="match status" value="1"/>
</dbReference>
<dbReference type="EMBL" id="BSOH01000027">
    <property type="protein sequence ID" value="GLR19270.1"/>
    <property type="molecule type" value="Genomic_DNA"/>
</dbReference>
<sequence length="478" mass="52841">MNISEKKIVNTDKKELSRLFQLQNGFQYEYGNQPIEKRVQRLNKLKKSIENNREGIVEAVFNDFRKPAVEVNATEILPVIAEIKHAKRNIGRWTSVHSVPTPLSMLGSSSKIIMEPKGVGLIISPWNFPIMLTLAPLVGAIAAGCPVILKPSENTPHSSEILQKIISEAFGEQEVALVQGDAETSTYLLGLPFNHIYFTGAPSIGKIVMKAAAEHLASVTLELGGKSPVIVDESANIKNAAKRISWAKFINAGQICIAPDYLLVHSKVKDKLIAALRSQLEDFFTKQAKDSGSYSRIVNRKHFERLDGYLKDALNKNGNFEFGGKVDADQNYIEPTVISGLDDDAKLLEDEIFGPVLPIIEFDDIKEVPKIVQSREKPLALYIYSGSKKNINFVVNNTRACGTAVNHSLVHIMNPNLPFGGSNNSGIGKGMGYFGFLEFTNQRGYLKQVTPISATDLLTPPYNGFSKWLVSFTEKYLS</sequence>
<dbReference type="GO" id="GO:0005737">
    <property type="term" value="C:cytoplasm"/>
    <property type="evidence" value="ECO:0007669"/>
    <property type="project" value="TreeGrafter"/>
</dbReference>
<dbReference type="PROSITE" id="PS00687">
    <property type="entry name" value="ALDEHYDE_DEHYDR_GLU"/>
    <property type="match status" value="1"/>
</dbReference>
<reference evidence="9" key="1">
    <citation type="journal article" date="2014" name="Int. J. Syst. Evol. Microbiol.">
        <title>Complete genome sequence of Corynebacterium casei LMG S-19264T (=DSM 44701T), isolated from a smear-ripened cheese.</title>
        <authorList>
            <consortium name="US DOE Joint Genome Institute (JGI-PGF)"/>
            <person name="Walter F."/>
            <person name="Albersmeier A."/>
            <person name="Kalinowski J."/>
            <person name="Ruckert C."/>
        </authorList>
    </citation>
    <scope>NUCLEOTIDE SEQUENCE</scope>
    <source>
        <strain evidence="9">NBRC 108769</strain>
    </source>
</reference>
<dbReference type="AlphaFoldDB" id="A0AA37STZ6"/>
<dbReference type="InterPro" id="IPR016163">
    <property type="entry name" value="Ald_DH_C"/>
</dbReference>
<dbReference type="Gene3D" id="3.40.605.10">
    <property type="entry name" value="Aldehyde Dehydrogenase, Chain A, domain 1"/>
    <property type="match status" value="1"/>
</dbReference>
<reference evidence="9" key="2">
    <citation type="submission" date="2023-01" db="EMBL/GenBank/DDBJ databases">
        <title>Draft genome sequence of Portibacter lacus strain NBRC 108769.</title>
        <authorList>
            <person name="Sun Q."/>
            <person name="Mori K."/>
        </authorList>
    </citation>
    <scope>NUCLEOTIDE SEQUENCE</scope>
    <source>
        <strain evidence="9">NBRC 108769</strain>
    </source>
</reference>
<dbReference type="InterPro" id="IPR016161">
    <property type="entry name" value="Ald_DH/histidinol_DH"/>
</dbReference>
<dbReference type="InterPro" id="IPR029510">
    <property type="entry name" value="Ald_DH_CS_GLU"/>
</dbReference>
<evidence type="ECO:0000256" key="6">
    <source>
        <dbReference type="PROSITE-ProRule" id="PRU10007"/>
    </source>
</evidence>
<keyword evidence="10" id="KW-1185">Reference proteome</keyword>
<dbReference type="Gene3D" id="3.40.309.10">
    <property type="entry name" value="Aldehyde Dehydrogenase, Chain A, domain 2"/>
    <property type="match status" value="1"/>
</dbReference>
<dbReference type="InterPro" id="IPR016162">
    <property type="entry name" value="Ald_DH_N"/>
</dbReference>
<dbReference type="InterPro" id="IPR012394">
    <property type="entry name" value="Aldehyde_DH_NAD(P)"/>
</dbReference>
<evidence type="ECO:0000313" key="10">
    <source>
        <dbReference type="Proteomes" id="UP001156666"/>
    </source>
</evidence>
<evidence type="ECO:0000256" key="1">
    <source>
        <dbReference type="ARBA" id="ARBA00009986"/>
    </source>
</evidence>
<feature type="active site" evidence="5">
    <location>
        <position position="256"/>
    </location>
</feature>
<dbReference type="GO" id="GO:0004029">
    <property type="term" value="F:aldehyde dehydrogenase (NAD+) activity"/>
    <property type="evidence" value="ECO:0007669"/>
    <property type="project" value="TreeGrafter"/>
</dbReference>
<evidence type="ECO:0000259" key="8">
    <source>
        <dbReference type="Pfam" id="PF00171"/>
    </source>
</evidence>
<evidence type="ECO:0000256" key="7">
    <source>
        <dbReference type="RuleBase" id="RU003345"/>
    </source>
</evidence>
<comment type="caution">
    <text evidence="9">The sequence shown here is derived from an EMBL/GenBank/DDBJ whole genome shotgun (WGS) entry which is preliminary data.</text>
</comment>
<dbReference type="Pfam" id="PF00171">
    <property type="entry name" value="Aldedh"/>
    <property type="match status" value="1"/>
</dbReference>
<dbReference type="InterPro" id="IPR015590">
    <property type="entry name" value="Aldehyde_DH_dom"/>
</dbReference>
<dbReference type="GO" id="GO:0006081">
    <property type="term" value="P:aldehyde metabolic process"/>
    <property type="evidence" value="ECO:0007669"/>
    <property type="project" value="InterPro"/>
</dbReference>
<feature type="domain" description="Aldehyde dehydrogenase" evidence="8">
    <location>
        <begin position="25"/>
        <end position="442"/>
    </location>
</feature>
<dbReference type="PROSITE" id="PS00070">
    <property type="entry name" value="ALDEHYDE_DEHYDR_CYS"/>
    <property type="match status" value="1"/>
</dbReference>
<evidence type="ECO:0000256" key="5">
    <source>
        <dbReference type="PIRSR" id="PIRSR036492-1"/>
    </source>
</evidence>
<name>A0AA37STZ6_9BACT</name>
<organism evidence="9 10">
    <name type="scientific">Portibacter lacus</name>
    <dbReference type="NCBI Taxonomy" id="1099794"/>
    <lineage>
        <taxon>Bacteria</taxon>
        <taxon>Pseudomonadati</taxon>
        <taxon>Bacteroidota</taxon>
        <taxon>Saprospiria</taxon>
        <taxon>Saprospirales</taxon>
        <taxon>Haliscomenobacteraceae</taxon>
        <taxon>Portibacter</taxon>
    </lineage>
</organism>
<gene>
    <name evidence="9" type="primary">putA_1</name>
    <name evidence="9" type="ORF">GCM10007940_38860</name>
</gene>
<proteinExistence type="inferred from homology"/>
<evidence type="ECO:0000313" key="9">
    <source>
        <dbReference type="EMBL" id="GLR19270.1"/>
    </source>
</evidence>
<accession>A0AA37STZ6</accession>
<evidence type="ECO:0000256" key="3">
    <source>
        <dbReference type="ARBA" id="ARBA00023027"/>
    </source>
</evidence>
<keyword evidence="3" id="KW-0520">NAD</keyword>
<dbReference type="RefSeq" id="WP_235292026.1">
    <property type="nucleotide sequence ID" value="NZ_BSOH01000027.1"/>
</dbReference>
<evidence type="ECO:0000256" key="4">
    <source>
        <dbReference type="PIRNR" id="PIRNR036492"/>
    </source>
</evidence>
<dbReference type="InterPro" id="IPR016160">
    <property type="entry name" value="Ald_DH_CS_CYS"/>
</dbReference>
<feature type="active site" evidence="5 6">
    <location>
        <position position="222"/>
    </location>
</feature>
<evidence type="ECO:0000256" key="2">
    <source>
        <dbReference type="ARBA" id="ARBA00023002"/>
    </source>
</evidence>
<dbReference type="FunFam" id="3.40.309.10:FF:000003">
    <property type="entry name" value="Aldehyde dehydrogenase"/>
    <property type="match status" value="1"/>
</dbReference>
<dbReference type="SUPFAM" id="SSF53720">
    <property type="entry name" value="ALDH-like"/>
    <property type="match status" value="1"/>
</dbReference>
<comment type="similarity">
    <text evidence="1 4 7">Belongs to the aldehyde dehydrogenase family.</text>
</comment>
<dbReference type="PANTHER" id="PTHR43570">
    <property type="entry name" value="ALDEHYDE DEHYDROGENASE"/>
    <property type="match status" value="1"/>
</dbReference>
<dbReference type="Proteomes" id="UP001156666">
    <property type="component" value="Unassembled WGS sequence"/>
</dbReference>